<organism evidence="2 3">
    <name type="scientific">Terriglobus aquaticus</name>
    <dbReference type="NCBI Taxonomy" id="940139"/>
    <lineage>
        <taxon>Bacteria</taxon>
        <taxon>Pseudomonadati</taxon>
        <taxon>Acidobacteriota</taxon>
        <taxon>Terriglobia</taxon>
        <taxon>Terriglobales</taxon>
        <taxon>Acidobacteriaceae</taxon>
        <taxon>Terriglobus</taxon>
    </lineage>
</organism>
<accession>A0ABW9KFC6</accession>
<evidence type="ECO:0000256" key="1">
    <source>
        <dbReference type="SAM" id="MobiDB-lite"/>
    </source>
</evidence>
<name>A0ABW9KFC6_9BACT</name>
<reference evidence="2 3" key="1">
    <citation type="submission" date="2024-12" db="EMBL/GenBank/DDBJ databases">
        <authorList>
            <person name="Lee Y."/>
        </authorList>
    </citation>
    <scope>NUCLEOTIDE SEQUENCE [LARGE SCALE GENOMIC DNA]</scope>
    <source>
        <strain evidence="2 3">03SUJ4</strain>
    </source>
</reference>
<dbReference type="Proteomes" id="UP001634747">
    <property type="component" value="Unassembled WGS sequence"/>
</dbReference>
<sequence length="73" mass="8219">MNGPDQPTGAPRSNFEQDLRNAAARADEELQRLIRYLNDEVVPDVRKHSSVALRSASEGLRSLAEKMEQGNRR</sequence>
<gene>
    <name evidence="2" type="ORF">ACK2TP_01135</name>
</gene>
<evidence type="ECO:0000313" key="3">
    <source>
        <dbReference type="Proteomes" id="UP001634747"/>
    </source>
</evidence>
<protein>
    <submittedName>
        <fullName evidence="2">Uncharacterized protein</fullName>
    </submittedName>
</protein>
<comment type="caution">
    <text evidence="2">The sequence shown here is derived from an EMBL/GenBank/DDBJ whole genome shotgun (WGS) entry which is preliminary data.</text>
</comment>
<feature type="region of interest" description="Disordered" evidence="1">
    <location>
        <begin position="1"/>
        <end position="23"/>
    </location>
</feature>
<dbReference type="RefSeq" id="WP_263414078.1">
    <property type="nucleotide sequence ID" value="NZ_BAABBH010000001.1"/>
</dbReference>
<proteinExistence type="predicted"/>
<evidence type="ECO:0000313" key="2">
    <source>
        <dbReference type="EMBL" id="MFN2974356.1"/>
    </source>
</evidence>
<keyword evidence="3" id="KW-1185">Reference proteome</keyword>
<dbReference type="EMBL" id="JBJYXY010000001">
    <property type="protein sequence ID" value="MFN2974356.1"/>
    <property type="molecule type" value="Genomic_DNA"/>
</dbReference>